<name>A0AAD3H2T2_9STRA</name>
<evidence type="ECO:0000256" key="2">
    <source>
        <dbReference type="SAM" id="Phobius"/>
    </source>
</evidence>
<keyword evidence="2" id="KW-0812">Transmembrane</keyword>
<keyword evidence="2" id="KW-1133">Transmembrane helix</keyword>
<dbReference type="EMBL" id="BLLK01000023">
    <property type="protein sequence ID" value="GFH47809.1"/>
    <property type="molecule type" value="Genomic_DNA"/>
</dbReference>
<evidence type="ECO:0000313" key="5">
    <source>
        <dbReference type="Proteomes" id="UP001054902"/>
    </source>
</evidence>
<keyword evidence="5" id="KW-1185">Reference proteome</keyword>
<proteinExistence type="predicted"/>
<feature type="compositionally biased region" description="Low complexity" evidence="1">
    <location>
        <begin position="1375"/>
        <end position="1393"/>
    </location>
</feature>
<dbReference type="Proteomes" id="UP001054902">
    <property type="component" value="Unassembled WGS sequence"/>
</dbReference>
<feature type="compositionally biased region" description="Low complexity" evidence="1">
    <location>
        <begin position="371"/>
        <end position="383"/>
    </location>
</feature>
<feature type="compositionally biased region" description="Polar residues" evidence="1">
    <location>
        <begin position="1395"/>
        <end position="1405"/>
    </location>
</feature>
<feature type="region of interest" description="Disordered" evidence="1">
    <location>
        <begin position="1350"/>
        <end position="1493"/>
    </location>
</feature>
<keyword evidence="3" id="KW-0732">Signal</keyword>
<gene>
    <name evidence="4" type="ORF">CTEN210_04285</name>
</gene>
<evidence type="ECO:0000313" key="4">
    <source>
        <dbReference type="EMBL" id="GFH47809.1"/>
    </source>
</evidence>
<feature type="transmembrane region" description="Helical" evidence="2">
    <location>
        <begin position="1513"/>
        <end position="1532"/>
    </location>
</feature>
<feature type="compositionally biased region" description="Low complexity" evidence="1">
    <location>
        <begin position="1406"/>
        <end position="1417"/>
    </location>
</feature>
<comment type="caution">
    <text evidence="4">The sequence shown here is derived from an EMBL/GenBank/DDBJ whole genome shotgun (WGS) entry which is preliminary data.</text>
</comment>
<sequence>MKSQFILLFWHILKAVQISAKHNPSSLAQIPKVHVPSVNFPTASSTRNNEDKEEDVCKKSGPILSIGELIFPEKPVFAFKDSVSLEEQQDIIKELESAFPDLFSLLNTKCSIEIDTNKSSFSSKRTSKGSLNSTTDLYISSTIFDYSQKKYTMTTNCTNETGDGPNPFGDGFFYSFDDSMKIATSLDKDTEATIEVHPKELAFISTNFFTKDCIFCDPNIVSSEHHDEDRFSILIEMYYNERDYPKSSPSINDDDDYTPSWLAHSGSIDFVLQDFDETSRDSENSGFHAFPFVADVSTVDTNFVVKWSVRLFNHELLDTLQSSPGHLMTFEMKARNGFFKGGNICDTLNAPSPQPISRVPTVWKPTKDSNLPTLTTAPTTSPTWSVHPSKSPIVWKPTTTSKMPSIANPRLPTMSPTKCSVESGPLIGFHLKFPEKPVFAFKSSVSLVEQQSIMDELETVFPDLFALLGADCHVSFIDIGTSFSYDIAAEGLVNSTTSTTEYARTANFDFNYIVNQYKVVSNCTNSFGDEFFRAFTEGRKIATNVDDETYAIIEMHPRTLSFASQSIFNNDKDITTSEYHEEDHLRFSVQMSKLEREIKKSAQGSYDFEPGWLAYSGDVNFVFEDYNETDRDPKNPGFNAFPFGDNDFYFHYDHCLCSNVTDFSVDWSVRLFNHDLLSKMDDLHLMTFELQVQGISFTAGNNCDAPYVPSPQPTPARPTSKLPTIVWPTAPPTREDDFDCIESGPRVSAVLRFPESPSFAFKESVPVEEQQEIIEEFEEAFPDLYSLLDTVCYLEFIDIGNSYYWENGMRGPWNNTNTIIYERAATFRYKDNFYTTSTATNCTNKDGDGQNVIGNRFFQSFVDSLKIETNFDESTYGIVEAHPFALSFYSQSFYTNACVFCDIDDAASKYYHDEDRLSILVQLYNEERRIKKSPQSFYDFEPAWLAHSSAINFVKKSFWGASRDPKKPDYSAFPFGEYIGDLTDFSVDWNVRLFNHELLSNLDHGLGLMTFELQVEDFVFEGDTVCDPPNVPTPLPSPSTLAPSLKLPTIVPTTMSPVSQDNLIYTEIGPKLKALLKFPEKASFVFKDSVQRDIIVDELEKAFPDLFSLLNSTCTVEFKNMGDSFYWSKVAESPFDSVTETYSRSAMFDYKYRENFESYTITAECIDKYGNNIPSGANFFQLFGKGFKIPTNIDSETGATIDSWPHRTSFETKSTFTSSLARSENGTVVLDPKFHVEDHFSFVVEIYHNQREYPRPDGEELRPAWLPNVGSLKFAVKDLEDTSRDKVNPGFNAFPFGKDITGENTDIDLEWSVRLFNHDLLDKLEDLKLMTFKLKGEDILFTAAVPIETSTPSQQPNSVWEKVSNSPSKYGSQNPSVLSVAPSASVSTPSLTLHPSLNSPSMSPISKNGKSSKSTSKSPKDMEEGESSKSTIKSPNDMEKSSKSKSKSTKSIKNSSKSISKSIKSSKHGDVSHSPKTHSGKSNKSSSTLDVTDFERISTTQSIPSQSNNVSSAPHAFAIIGTLTCLLCILVYM</sequence>
<reference evidence="4 5" key="1">
    <citation type="journal article" date="2021" name="Sci. Rep.">
        <title>The genome of the diatom Chaetoceros tenuissimus carries an ancient integrated fragment of an extant virus.</title>
        <authorList>
            <person name="Hongo Y."/>
            <person name="Kimura K."/>
            <person name="Takaki Y."/>
            <person name="Yoshida Y."/>
            <person name="Baba S."/>
            <person name="Kobayashi G."/>
            <person name="Nagasaki K."/>
            <person name="Hano T."/>
            <person name="Tomaru Y."/>
        </authorList>
    </citation>
    <scope>NUCLEOTIDE SEQUENCE [LARGE SCALE GENOMIC DNA]</scope>
    <source>
        <strain evidence="4 5">NIES-3715</strain>
    </source>
</reference>
<organism evidence="4 5">
    <name type="scientific">Chaetoceros tenuissimus</name>
    <dbReference type="NCBI Taxonomy" id="426638"/>
    <lineage>
        <taxon>Eukaryota</taxon>
        <taxon>Sar</taxon>
        <taxon>Stramenopiles</taxon>
        <taxon>Ochrophyta</taxon>
        <taxon>Bacillariophyta</taxon>
        <taxon>Coscinodiscophyceae</taxon>
        <taxon>Chaetocerotophycidae</taxon>
        <taxon>Chaetocerotales</taxon>
        <taxon>Chaetocerotaceae</taxon>
        <taxon>Chaetoceros</taxon>
    </lineage>
</organism>
<feature type="chain" id="PRO_5042158484" evidence="3">
    <location>
        <begin position="21"/>
        <end position="1533"/>
    </location>
</feature>
<feature type="compositionally biased region" description="Low complexity" evidence="1">
    <location>
        <begin position="1451"/>
        <end position="1463"/>
    </location>
</feature>
<feature type="signal peptide" evidence="3">
    <location>
        <begin position="1"/>
        <end position="20"/>
    </location>
</feature>
<evidence type="ECO:0000256" key="1">
    <source>
        <dbReference type="SAM" id="MobiDB-lite"/>
    </source>
</evidence>
<accession>A0AAD3H2T2</accession>
<evidence type="ECO:0000256" key="3">
    <source>
        <dbReference type="SAM" id="SignalP"/>
    </source>
</evidence>
<feature type="region of interest" description="Disordered" evidence="1">
    <location>
        <begin position="356"/>
        <end position="385"/>
    </location>
</feature>
<keyword evidence="2" id="KW-0472">Membrane</keyword>
<feature type="compositionally biased region" description="Polar residues" evidence="1">
    <location>
        <begin position="1350"/>
        <end position="1374"/>
    </location>
</feature>
<protein>
    <submittedName>
        <fullName evidence="4">Uncharacterized protein</fullName>
    </submittedName>
</protein>